<dbReference type="Gramene" id="EFJ13176">
    <property type="protein sequence ID" value="EFJ13176"/>
    <property type="gene ID" value="SELMODRAFT_37867"/>
</dbReference>
<evidence type="ECO:0000313" key="13">
    <source>
        <dbReference type="EMBL" id="EFJ13176.1"/>
    </source>
</evidence>
<reference evidence="13 14" key="1">
    <citation type="journal article" date="2011" name="Science">
        <title>The Selaginella genome identifies genetic changes associated with the evolution of vascular plants.</title>
        <authorList>
            <person name="Banks J.A."/>
            <person name="Nishiyama T."/>
            <person name="Hasebe M."/>
            <person name="Bowman J.L."/>
            <person name="Gribskov M."/>
            <person name="dePamphilis C."/>
            <person name="Albert V.A."/>
            <person name="Aono N."/>
            <person name="Aoyama T."/>
            <person name="Ambrose B.A."/>
            <person name="Ashton N.W."/>
            <person name="Axtell M.J."/>
            <person name="Barker E."/>
            <person name="Barker M.S."/>
            <person name="Bennetzen J.L."/>
            <person name="Bonawitz N.D."/>
            <person name="Chapple C."/>
            <person name="Cheng C."/>
            <person name="Correa L.G."/>
            <person name="Dacre M."/>
            <person name="DeBarry J."/>
            <person name="Dreyer I."/>
            <person name="Elias M."/>
            <person name="Engstrom E.M."/>
            <person name="Estelle M."/>
            <person name="Feng L."/>
            <person name="Finet C."/>
            <person name="Floyd S.K."/>
            <person name="Frommer W.B."/>
            <person name="Fujita T."/>
            <person name="Gramzow L."/>
            <person name="Gutensohn M."/>
            <person name="Harholt J."/>
            <person name="Hattori M."/>
            <person name="Heyl A."/>
            <person name="Hirai T."/>
            <person name="Hiwatashi Y."/>
            <person name="Ishikawa M."/>
            <person name="Iwata M."/>
            <person name="Karol K.G."/>
            <person name="Koehler B."/>
            <person name="Kolukisaoglu U."/>
            <person name="Kubo M."/>
            <person name="Kurata T."/>
            <person name="Lalonde S."/>
            <person name="Li K."/>
            <person name="Li Y."/>
            <person name="Litt A."/>
            <person name="Lyons E."/>
            <person name="Manning G."/>
            <person name="Maruyama T."/>
            <person name="Michael T.P."/>
            <person name="Mikami K."/>
            <person name="Miyazaki S."/>
            <person name="Morinaga S."/>
            <person name="Murata T."/>
            <person name="Mueller-Roeber B."/>
            <person name="Nelson D.R."/>
            <person name="Obara M."/>
            <person name="Oguri Y."/>
            <person name="Olmstead R.G."/>
            <person name="Onodera N."/>
            <person name="Petersen B.L."/>
            <person name="Pils B."/>
            <person name="Prigge M."/>
            <person name="Rensing S.A."/>
            <person name="Riano-Pachon D.M."/>
            <person name="Roberts A.W."/>
            <person name="Sato Y."/>
            <person name="Scheller H.V."/>
            <person name="Schulz B."/>
            <person name="Schulz C."/>
            <person name="Shakirov E.V."/>
            <person name="Shibagaki N."/>
            <person name="Shinohara N."/>
            <person name="Shippen D.E."/>
            <person name="Soerensen I."/>
            <person name="Sotooka R."/>
            <person name="Sugimoto N."/>
            <person name="Sugita M."/>
            <person name="Sumikawa N."/>
            <person name="Tanurdzic M."/>
            <person name="Theissen G."/>
            <person name="Ulvskov P."/>
            <person name="Wakazuki S."/>
            <person name="Weng J.K."/>
            <person name="Willats W.W."/>
            <person name="Wipf D."/>
            <person name="Wolf P.G."/>
            <person name="Yang L."/>
            <person name="Zimmer A.D."/>
            <person name="Zhu Q."/>
            <person name="Mitros T."/>
            <person name="Hellsten U."/>
            <person name="Loque D."/>
            <person name="Otillar R."/>
            <person name="Salamov A."/>
            <person name="Schmutz J."/>
            <person name="Shapiro H."/>
            <person name="Lindquist E."/>
            <person name="Lucas S."/>
            <person name="Rokhsar D."/>
            <person name="Grigoriev I.V."/>
        </authorList>
    </citation>
    <scope>NUCLEOTIDE SEQUENCE [LARGE SCALE GENOMIC DNA]</scope>
</reference>
<keyword evidence="7" id="KW-0677">Repeat</keyword>
<dbReference type="HOGENOM" id="CLU_000288_18_14_1"/>
<protein>
    <recommendedName>
        <fullName evidence="15">Leucine-rich repeat-containing N-terminal plant-type domain-containing protein</fullName>
    </recommendedName>
</protein>
<dbReference type="GO" id="GO:0012505">
    <property type="term" value="C:endomembrane system"/>
    <property type="evidence" value="ECO:0007669"/>
    <property type="project" value="UniProtKB-SubCell"/>
</dbReference>
<dbReference type="PANTHER" id="PTHR27004:SF203">
    <property type="entry name" value="LEUCINE-RICH REPEAT-CONTAINING N-TERMINAL PLANT-TYPE DOMAIN-CONTAINING PROTEIN"/>
    <property type="match status" value="1"/>
</dbReference>
<evidence type="ECO:0000256" key="4">
    <source>
        <dbReference type="ARBA" id="ARBA00022475"/>
    </source>
</evidence>
<dbReference type="OMA" id="EASSFWY"/>
<comment type="subcellular location">
    <subcellularLocation>
        <location evidence="1">Cell membrane</location>
    </subcellularLocation>
    <subcellularLocation>
        <location evidence="12">Endomembrane system</location>
        <topology evidence="12">Single-pass membrane protein</topology>
    </subcellularLocation>
    <subcellularLocation>
        <location evidence="2">Membrane</location>
        <topology evidence="2">Single-pass type I membrane protein</topology>
    </subcellularLocation>
</comment>
<keyword evidence="10" id="KW-0675">Receptor</keyword>
<evidence type="ECO:0000256" key="3">
    <source>
        <dbReference type="ARBA" id="ARBA00009592"/>
    </source>
</evidence>
<feature type="non-terminal residue" evidence="13">
    <location>
        <position position="1"/>
    </location>
</feature>
<evidence type="ECO:0008006" key="15">
    <source>
        <dbReference type="Google" id="ProtNLM"/>
    </source>
</evidence>
<dbReference type="InParanoid" id="D8SQK0"/>
<accession>D8SQK0</accession>
<dbReference type="Pfam" id="PF13855">
    <property type="entry name" value="LRR_8"/>
    <property type="match status" value="1"/>
</dbReference>
<evidence type="ECO:0000256" key="10">
    <source>
        <dbReference type="ARBA" id="ARBA00023170"/>
    </source>
</evidence>
<dbReference type="STRING" id="88036.D8SQK0"/>
<keyword evidence="11" id="KW-0325">Glycoprotein</keyword>
<evidence type="ECO:0000256" key="9">
    <source>
        <dbReference type="ARBA" id="ARBA00023136"/>
    </source>
</evidence>
<name>D8SQK0_SELML</name>
<evidence type="ECO:0000256" key="8">
    <source>
        <dbReference type="ARBA" id="ARBA00022989"/>
    </source>
</evidence>
<dbReference type="eggNOG" id="KOG0619">
    <property type="taxonomic scope" value="Eukaryota"/>
</dbReference>
<keyword evidence="6" id="KW-0812">Transmembrane</keyword>
<organism evidence="14">
    <name type="scientific">Selaginella moellendorffii</name>
    <name type="common">Spikemoss</name>
    <dbReference type="NCBI Taxonomy" id="88036"/>
    <lineage>
        <taxon>Eukaryota</taxon>
        <taxon>Viridiplantae</taxon>
        <taxon>Streptophyta</taxon>
        <taxon>Embryophyta</taxon>
        <taxon>Tracheophyta</taxon>
        <taxon>Lycopodiopsida</taxon>
        <taxon>Selaginellales</taxon>
        <taxon>Selaginellaceae</taxon>
        <taxon>Selaginella</taxon>
    </lineage>
</organism>
<dbReference type="PANTHER" id="PTHR27004">
    <property type="entry name" value="RECEPTOR-LIKE PROTEIN 12 ISOFORM X1"/>
    <property type="match status" value="1"/>
</dbReference>
<keyword evidence="9" id="KW-0472">Membrane</keyword>
<sequence length="92" mass="9666">NLKVIKTLDLSHNQLQGGIPASVGNLTWLESLDLSSNKLTGGVPESLLKLPSLRFLNLSSNSLSGKIPQGPKIRSFPAAAFTDNPGLCGTPL</sequence>
<dbReference type="EMBL" id="GL377634">
    <property type="protein sequence ID" value="EFJ13176.1"/>
    <property type="molecule type" value="Genomic_DNA"/>
</dbReference>
<dbReference type="InterPro" id="IPR032675">
    <property type="entry name" value="LRR_dom_sf"/>
</dbReference>
<dbReference type="PRINTS" id="PR00019">
    <property type="entry name" value="LEURICHRPT"/>
</dbReference>
<dbReference type="SUPFAM" id="SSF52058">
    <property type="entry name" value="L domain-like"/>
    <property type="match status" value="1"/>
</dbReference>
<evidence type="ECO:0000256" key="1">
    <source>
        <dbReference type="ARBA" id="ARBA00004236"/>
    </source>
</evidence>
<dbReference type="FunFam" id="3.80.10.10:FF:000111">
    <property type="entry name" value="LRR receptor-like serine/threonine-protein kinase ERECTA"/>
    <property type="match status" value="1"/>
</dbReference>
<proteinExistence type="inferred from homology"/>
<dbReference type="AlphaFoldDB" id="D8SQK0"/>
<evidence type="ECO:0000256" key="7">
    <source>
        <dbReference type="ARBA" id="ARBA00022737"/>
    </source>
</evidence>
<keyword evidence="14" id="KW-1185">Reference proteome</keyword>
<evidence type="ECO:0000256" key="11">
    <source>
        <dbReference type="ARBA" id="ARBA00023180"/>
    </source>
</evidence>
<evidence type="ECO:0000256" key="5">
    <source>
        <dbReference type="ARBA" id="ARBA00022614"/>
    </source>
</evidence>
<keyword evidence="8" id="KW-1133">Transmembrane helix</keyword>
<evidence type="ECO:0000256" key="2">
    <source>
        <dbReference type="ARBA" id="ARBA00004479"/>
    </source>
</evidence>
<dbReference type="InterPro" id="IPR001611">
    <property type="entry name" value="Leu-rich_rpt"/>
</dbReference>
<evidence type="ECO:0000313" key="14">
    <source>
        <dbReference type="Proteomes" id="UP000001514"/>
    </source>
</evidence>
<feature type="non-terminal residue" evidence="13">
    <location>
        <position position="92"/>
    </location>
</feature>
<evidence type="ECO:0000256" key="12">
    <source>
        <dbReference type="ARBA" id="ARBA00037847"/>
    </source>
</evidence>
<keyword evidence="4" id="KW-1003">Cell membrane</keyword>
<comment type="similarity">
    <text evidence="3">Belongs to the RLP family.</text>
</comment>
<dbReference type="Gene3D" id="3.80.10.10">
    <property type="entry name" value="Ribonuclease Inhibitor"/>
    <property type="match status" value="1"/>
</dbReference>
<evidence type="ECO:0000256" key="6">
    <source>
        <dbReference type="ARBA" id="ARBA00022692"/>
    </source>
</evidence>
<gene>
    <name evidence="13" type="ORF">SELMODRAFT_37867</name>
</gene>
<dbReference type="GO" id="GO:0005886">
    <property type="term" value="C:plasma membrane"/>
    <property type="evidence" value="ECO:0007669"/>
    <property type="project" value="UniProtKB-SubCell"/>
</dbReference>
<keyword evidence="5" id="KW-0433">Leucine-rich repeat</keyword>
<dbReference type="Proteomes" id="UP000001514">
    <property type="component" value="Unassembled WGS sequence"/>
</dbReference>
<dbReference type="KEGG" id="smo:SELMODRAFT_37867"/>